<evidence type="ECO:0000256" key="9">
    <source>
        <dbReference type="ARBA" id="ARBA00023284"/>
    </source>
</evidence>
<evidence type="ECO:0000256" key="6">
    <source>
        <dbReference type="ARBA" id="ARBA00023002"/>
    </source>
</evidence>
<keyword evidence="7 11" id="KW-0472">Membrane</keyword>
<dbReference type="EMBL" id="FPCG01000005">
    <property type="protein sequence ID" value="SFV22839.1"/>
    <property type="molecule type" value="Genomic_DNA"/>
</dbReference>
<comment type="similarity">
    <text evidence="2">Belongs to the VKOR family.</text>
</comment>
<evidence type="ECO:0000313" key="14">
    <source>
        <dbReference type="Proteomes" id="UP000198881"/>
    </source>
</evidence>
<feature type="transmembrane region" description="Helical" evidence="11">
    <location>
        <begin position="202"/>
        <end position="223"/>
    </location>
</feature>
<protein>
    <submittedName>
        <fullName evidence="13">Uncharacterized membrane protein</fullName>
    </submittedName>
</protein>
<evidence type="ECO:0000256" key="8">
    <source>
        <dbReference type="ARBA" id="ARBA00023157"/>
    </source>
</evidence>
<feature type="compositionally biased region" description="Polar residues" evidence="10">
    <location>
        <begin position="1"/>
        <end position="11"/>
    </location>
</feature>
<dbReference type="OrthoDB" id="9783799at2"/>
<feature type="transmembrane region" description="Helical" evidence="11">
    <location>
        <begin position="158"/>
        <end position="181"/>
    </location>
</feature>
<dbReference type="InterPro" id="IPR041714">
    <property type="entry name" value="VKOR_Actinobacteria"/>
</dbReference>
<feature type="transmembrane region" description="Helical" evidence="11">
    <location>
        <begin position="106"/>
        <end position="124"/>
    </location>
</feature>
<evidence type="ECO:0000313" key="13">
    <source>
        <dbReference type="EMBL" id="SFV22839.1"/>
    </source>
</evidence>
<keyword evidence="4" id="KW-0874">Quinone</keyword>
<evidence type="ECO:0000256" key="1">
    <source>
        <dbReference type="ARBA" id="ARBA00004141"/>
    </source>
</evidence>
<keyword evidence="8" id="KW-1015">Disulfide bond</keyword>
<comment type="subcellular location">
    <subcellularLocation>
        <location evidence="1">Membrane</location>
        <topology evidence="1">Multi-pass membrane protein</topology>
    </subcellularLocation>
</comment>
<dbReference type="Proteomes" id="UP000198881">
    <property type="component" value="Unassembled WGS sequence"/>
</dbReference>
<keyword evidence="14" id="KW-1185">Reference proteome</keyword>
<reference evidence="13 14" key="1">
    <citation type="submission" date="2016-10" db="EMBL/GenBank/DDBJ databases">
        <authorList>
            <person name="de Groot N.N."/>
        </authorList>
    </citation>
    <scope>NUCLEOTIDE SEQUENCE [LARGE SCALE GENOMIC DNA]</scope>
    <source>
        <strain evidence="13 14">CGMCC 1.7054</strain>
    </source>
</reference>
<dbReference type="STRING" id="574650.SAMN04487966_10542"/>
<evidence type="ECO:0000256" key="7">
    <source>
        <dbReference type="ARBA" id="ARBA00023136"/>
    </source>
</evidence>
<dbReference type="GO" id="GO:0016491">
    <property type="term" value="F:oxidoreductase activity"/>
    <property type="evidence" value="ECO:0007669"/>
    <property type="project" value="UniProtKB-KW"/>
</dbReference>
<dbReference type="Gene3D" id="1.20.1440.130">
    <property type="entry name" value="VKOR domain"/>
    <property type="match status" value="1"/>
</dbReference>
<feature type="region of interest" description="Disordered" evidence="10">
    <location>
        <begin position="1"/>
        <end position="35"/>
    </location>
</feature>
<dbReference type="GO" id="GO:0048038">
    <property type="term" value="F:quinone binding"/>
    <property type="evidence" value="ECO:0007669"/>
    <property type="project" value="UniProtKB-KW"/>
</dbReference>
<dbReference type="CDD" id="cd12922">
    <property type="entry name" value="VKOR_5"/>
    <property type="match status" value="1"/>
</dbReference>
<organism evidence="13 14">
    <name type="scientific">Micrococcus terreus</name>
    <dbReference type="NCBI Taxonomy" id="574650"/>
    <lineage>
        <taxon>Bacteria</taxon>
        <taxon>Bacillati</taxon>
        <taxon>Actinomycetota</taxon>
        <taxon>Actinomycetes</taxon>
        <taxon>Micrococcales</taxon>
        <taxon>Micrococcaceae</taxon>
        <taxon>Micrococcus</taxon>
    </lineage>
</organism>
<keyword evidence="5 11" id="KW-1133">Transmembrane helix</keyword>
<dbReference type="InterPro" id="IPR012932">
    <property type="entry name" value="VKOR"/>
</dbReference>
<sequence length="229" mass="24587">MRTPATDTDSPVKTEPLTDLPTERAADPDPSAPAPVPAVARHRPFGLVLLVTGVVGWVASAILVLERLELYEDAGHITSCDINPWVSCGRVMGTWQSELFGFPNPLIGIVAFAVVISTAMVVLSGARPGRWYWAGLQVGVTAGAVFVAWLWFQALFVIHILCLYCMIVWAAMIPLFILLTVRNLAHGVIPAPAAVVRFATGWAGTLVAVVYVVVAGSVFWAFFPALTGY</sequence>
<evidence type="ECO:0000259" key="12">
    <source>
        <dbReference type="SMART" id="SM00756"/>
    </source>
</evidence>
<dbReference type="AlphaFoldDB" id="A0A1I7MLS8"/>
<feature type="transmembrane region" description="Helical" evidence="11">
    <location>
        <begin position="131"/>
        <end position="152"/>
    </location>
</feature>
<name>A0A1I7MLS8_9MICC</name>
<dbReference type="InterPro" id="IPR038354">
    <property type="entry name" value="VKOR_sf"/>
</dbReference>
<evidence type="ECO:0000256" key="4">
    <source>
        <dbReference type="ARBA" id="ARBA00022719"/>
    </source>
</evidence>
<evidence type="ECO:0000256" key="3">
    <source>
        <dbReference type="ARBA" id="ARBA00022692"/>
    </source>
</evidence>
<dbReference type="GO" id="GO:0016020">
    <property type="term" value="C:membrane"/>
    <property type="evidence" value="ECO:0007669"/>
    <property type="project" value="UniProtKB-SubCell"/>
</dbReference>
<keyword evidence="6" id="KW-0560">Oxidoreductase</keyword>
<dbReference type="Pfam" id="PF07884">
    <property type="entry name" value="VKOR"/>
    <property type="match status" value="1"/>
</dbReference>
<keyword evidence="3 11" id="KW-0812">Transmembrane</keyword>
<evidence type="ECO:0000256" key="5">
    <source>
        <dbReference type="ARBA" id="ARBA00022989"/>
    </source>
</evidence>
<feature type="domain" description="Vitamin K epoxide reductase" evidence="12">
    <location>
        <begin position="42"/>
        <end position="183"/>
    </location>
</feature>
<evidence type="ECO:0000256" key="11">
    <source>
        <dbReference type="SAM" id="Phobius"/>
    </source>
</evidence>
<keyword evidence="9" id="KW-0676">Redox-active center</keyword>
<evidence type="ECO:0000256" key="2">
    <source>
        <dbReference type="ARBA" id="ARBA00006214"/>
    </source>
</evidence>
<dbReference type="RefSeq" id="WP_091696811.1">
    <property type="nucleotide sequence ID" value="NZ_FPCG01000005.1"/>
</dbReference>
<proteinExistence type="inferred from homology"/>
<evidence type="ECO:0000256" key="10">
    <source>
        <dbReference type="SAM" id="MobiDB-lite"/>
    </source>
</evidence>
<gene>
    <name evidence="13" type="ORF">SAMN04487966_10542</name>
</gene>
<feature type="transmembrane region" description="Helical" evidence="11">
    <location>
        <begin position="45"/>
        <end position="65"/>
    </location>
</feature>
<accession>A0A1I7MLS8</accession>
<dbReference type="SMART" id="SM00756">
    <property type="entry name" value="VKc"/>
    <property type="match status" value="1"/>
</dbReference>